<evidence type="ECO:0000313" key="2">
    <source>
        <dbReference type="Proteomes" id="UP000006263"/>
    </source>
</evidence>
<accession>K6Z6L6</accession>
<dbReference type="AlphaFoldDB" id="K6Z6L6"/>
<reference evidence="1 2" key="1">
    <citation type="journal article" date="2017" name="Antonie Van Leeuwenhoek">
        <title>Rhizobium rhizosphaerae sp. nov., a novel species isolated from rice rhizosphere.</title>
        <authorList>
            <person name="Zhao J.J."/>
            <person name="Zhang J."/>
            <person name="Zhang R.J."/>
            <person name="Zhang C.W."/>
            <person name="Yin H.Q."/>
            <person name="Zhang X.X."/>
        </authorList>
    </citation>
    <scope>NUCLEOTIDE SEQUENCE [LARGE SCALE GENOMIC DNA]</scope>
    <source>
        <strain evidence="1 2">KMM 241</strain>
    </source>
</reference>
<dbReference type="EMBL" id="BAEP01000047">
    <property type="protein sequence ID" value="GAC24638.1"/>
    <property type="molecule type" value="Genomic_DNA"/>
</dbReference>
<name>K6Z6L6_9ALTE</name>
<organism evidence="1 2">
    <name type="scientific">Paraglaciecola mesophila KMM 241</name>
    <dbReference type="NCBI Taxonomy" id="1128912"/>
    <lineage>
        <taxon>Bacteria</taxon>
        <taxon>Pseudomonadati</taxon>
        <taxon>Pseudomonadota</taxon>
        <taxon>Gammaproteobacteria</taxon>
        <taxon>Alteromonadales</taxon>
        <taxon>Alteromonadaceae</taxon>
        <taxon>Paraglaciecola</taxon>
    </lineage>
</organism>
<gene>
    <name evidence="1" type="ORF">GMES_2342</name>
</gene>
<proteinExistence type="predicted"/>
<evidence type="ECO:0000313" key="1">
    <source>
        <dbReference type="EMBL" id="GAC24638.1"/>
    </source>
</evidence>
<comment type="caution">
    <text evidence="1">The sequence shown here is derived from an EMBL/GenBank/DDBJ whole genome shotgun (WGS) entry which is preliminary data.</text>
</comment>
<sequence length="47" mass="5511">MAFLYFLWIIAPNLAWLSMKRILFLGSSLALVNKGTHHEWLTKLYCV</sequence>
<protein>
    <submittedName>
        <fullName evidence="1">Uncharacterized protein</fullName>
    </submittedName>
</protein>
<dbReference type="Proteomes" id="UP000006263">
    <property type="component" value="Unassembled WGS sequence"/>
</dbReference>